<dbReference type="Proteomes" id="UP001335648">
    <property type="component" value="Unassembled WGS sequence"/>
</dbReference>
<name>A0AAN8CCH0_9TELE</name>
<protein>
    <submittedName>
        <fullName evidence="2">Uncharacterized protein</fullName>
    </submittedName>
</protein>
<proteinExistence type="predicted"/>
<evidence type="ECO:0000313" key="2">
    <source>
        <dbReference type="EMBL" id="KAK5901606.1"/>
    </source>
</evidence>
<sequence length="69" mass="7586">MAPQQEVLEDCSVESGLTRTRGNRVPKINPPEPPGGNVSDGPPKPRDQMPALNSVRVKRGAFWRHAHFA</sequence>
<organism evidence="2 3">
    <name type="scientific">Champsocephalus esox</name>
    <name type="common">pike icefish</name>
    <dbReference type="NCBI Taxonomy" id="159716"/>
    <lineage>
        <taxon>Eukaryota</taxon>
        <taxon>Metazoa</taxon>
        <taxon>Chordata</taxon>
        <taxon>Craniata</taxon>
        <taxon>Vertebrata</taxon>
        <taxon>Euteleostomi</taxon>
        <taxon>Actinopterygii</taxon>
        <taxon>Neopterygii</taxon>
        <taxon>Teleostei</taxon>
        <taxon>Neoteleostei</taxon>
        <taxon>Acanthomorphata</taxon>
        <taxon>Eupercaria</taxon>
        <taxon>Perciformes</taxon>
        <taxon>Notothenioidei</taxon>
        <taxon>Channichthyidae</taxon>
        <taxon>Champsocephalus</taxon>
    </lineage>
</organism>
<evidence type="ECO:0000313" key="3">
    <source>
        <dbReference type="Proteomes" id="UP001335648"/>
    </source>
</evidence>
<comment type="caution">
    <text evidence="2">The sequence shown here is derived from an EMBL/GenBank/DDBJ whole genome shotgun (WGS) entry which is preliminary data.</text>
</comment>
<gene>
    <name evidence="2" type="ORF">CesoFtcFv8_006955</name>
</gene>
<dbReference type="AlphaFoldDB" id="A0AAN8CCH0"/>
<dbReference type="EMBL" id="JAULUE010002051">
    <property type="protein sequence ID" value="KAK5901606.1"/>
    <property type="molecule type" value="Genomic_DNA"/>
</dbReference>
<accession>A0AAN8CCH0</accession>
<feature type="region of interest" description="Disordered" evidence="1">
    <location>
        <begin position="1"/>
        <end position="51"/>
    </location>
</feature>
<keyword evidence="3" id="KW-1185">Reference proteome</keyword>
<reference evidence="2 3" key="1">
    <citation type="journal article" date="2023" name="Mol. Biol. Evol.">
        <title>Genomics of Secondarily Temperate Adaptation in the Only Non-Antarctic Icefish.</title>
        <authorList>
            <person name="Rivera-Colon A.G."/>
            <person name="Rayamajhi N."/>
            <person name="Minhas B.F."/>
            <person name="Madrigal G."/>
            <person name="Bilyk K.T."/>
            <person name="Yoon V."/>
            <person name="Hune M."/>
            <person name="Gregory S."/>
            <person name="Cheng C.H.C."/>
            <person name="Catchen J.M."/>
        </authorList>
    </citation>
    <scope>NUCLEOTIDE SEQUENCE [LARGE SCALE GENOMIC DNA]</scope>
    <source>
        <strain evidence="2">JC2023a</strain>
    </source>
</reference>
<evidence type="ECO:0000256" key="1">
    <source>
        <dbReference type="SAM" id="MobiDB-lite"/>
    </source>
</evidence>